<sequence>MSERRCGGGSETPNSRHSKHTRAAQDPLRIPVSLLPLHDIHDSHNSARGGNITYARGVIIGHNSFIQTPNGEPSVAYPASRHHEHFGILGSLRFLPVTFGNTQNTLHKCNLANTNHSSS</sequence>
<reference evidence="2 3" key="1">
    <citation type="journal article" date="2022" name="G3 (Bethesda)">
        <title>Whole-genome sequence and methylome profiling of the almond [Prunus dulcis (Mill.) D.A. Webb] cultivar 'Nonpareil'.</title>
        <authorList>
            <person name="D'Amico-Willman K.M."/>
            <person name="Ouma W.Z."/>
            <person name="Meulia T."/>
            <person name="Sideli G.M."/>
            <person name="Gradziel T.M."/>
            <person name="Fresnedo-Ramirez J."/>
        </authorList>
    </citation>
    <scope>NUCLEOTIDE SEQUENCE [LARGE SCALE GENOMIC DNA]</scope>
    <source>
        <strain evidence="2">Clone GOH B32 T37-40</strain>
    </source>
</reference>
<evidence type="ECO:0000313" key="3">
    <source>
        <dbReference type="Proteomes" id="UP001054821"/>
    </source>
</evidence>
<feature type="region of interest" description="Disordered" evidence="1">
    <location>
        <begin position="1"/>
        <end position="27"/>
    </location>
</feature>
<organism evidence="2 3">
    <name type="scientific">Prunus dulcis</name>
    <name type="common">Almond</name>
    <name type="synonym">Amygdalus dulcis</name>
    <dbReference type="NCBI Taxonomy" id="3755"/>
    <lineage>
        <taxon>Eukaryota</taxon>
        <taxon>Viridiplantae</taxon>
        <taxon>Streptophyta</taxon>
        <taxon>Embryophyta</taxon>
        <taxon>Tracheophyta</taxon>
        <taxon>Spermatophyta</taxon>
        <taxon>Magnoliopsida</taxon>
        <taxon>eudicotyledons</taxon>
        <taxon>Gunneridae</taxon>
        <taxon>Pentapetalae</taxon>
        <taxon>rosids</taxon>
        <taxon>fabids</taxon>
        <taxon>Rosales</taxon>
        <taxon>Rosaceae</taxon>
        <taxon>Amygdaloideae</taxon>
        <taxon>Amygdaleae</taxon>
        <taxon>Prunus</taxon>
    </lineage>
</organism>
<dbReference type="AlphaFoldDB" id="A0AAD4Z9E4"/>
<accession>A0AAD4Z9E4</accession>
<keyword evidence="3" id="KW-1185">Reference proteome</keyword>
<proteinExistence type="predicted"/>
<evidence type="ECO:0000256" key="1">
    <source>
        <dbReference type="SAM" id="MobiDB-lite"/>
    </source>
</evidence>
<gene>
    <name evidence="2" type="ORF">L3X38_017036</name>
</gene>
<evidence type="ECO:0000313" key="2">
    <source>
        <dbReference type="EMBL" id="KAI5337765.1"/>
    </source>
</evidence>
<dbReference type="Proteomes" id="UP001054821">
    <property type="component" value="Chromosome 3"/>
</dbReference>
<name>A0AAD4Z9E4_PRUDU</name>
<dbReference type="EMBL" id="JAJFAZ020000003">
    <property type="protein sequence ID" value="KAI5337765.1"/>
    <property type="molecule type" value="Genomic_DNA"/>
</dbReference>
<protein>
    <submittedName>
        <fullName evidence="2">Uncharacterized protein</fullName>
    </submittedName>
</protein>
<comment type="caution">
    <text evidence="2">The sequence shown here is derived from an EMBL/GenBank/DDBJ whole genome shotgun (WGS) entry which is preliminary data.</text>
</comment>